<comment type="caution">
    <text evidence="1">The sequence shown here is derived from an EMBL/GenBank/DDBJ whole genome shotgun (WGS) entry which is preliminary data.</text>
</comment>
<protein>
    <submittedName>
        <fullName evidence="1">Uncharacterized protein</fullName>
    </submittedName>
</protein>
<dbReference type="Proteomes" id="UP000575241">
    <property type="component" value="Unassembled WGS sequence"/>
</dbReference>
<keyword evidence="2" id="KW-1185">Reference proteome</keyword>
<evidence type="ECO:0000313" key="2">
    <source>
        <dbReference type="Proteomes" id="UP000575241"/>
    </source>
</evidence>
<name>A0A7W7JXZ0_9SPHN</name>
<organism evidence="1 2">
    <name type="scientific">Sphingomonas kyeonggiensis</name>
    <dbReference type="NCBI Taxonomy" id="1268553"/>
    <lineage>
        <taxon>Bacteria</taxon>
        <taxon>Pseudomonadati</taxon>
        <taxon>Pseudomonadota</taxon>
        <taxon>Alphaproteobacteria</taxon>
        <taxon>Sphingomonadales</taxon>
        <taxon>Sphingomonadaceae</taxon>
        <taxon>Sphingomonas</taxon>
    </lineage>
</organism>
<accession>A0A7W7JXZ0</accession>
<dbReference type="RefSeq" id="WP_184161654.1">
    <property type="nucleotide sequence ID" value="NZ_JACHLN010000001.1"/>
</dbReference>
<proteinExistence type="predicted"/>
<gene>
    <name evidence="1" type="ORF">HNP52_000360</name>
</gene>
<sequence>MRVDLSRLTFHALCVLEDEARRATREGRLRPSAAVRLALGYLYAISRDDRGVDPAHASRTYWEYLTREGDVDTRTSAGFGRWQMMNSCLNAIATAAGMPRDHKYEAARSQLLDGREREEMSD</sequence>
<evidence type="ECO:0000313" key="1">
    <source>
        <dbReference type="EMBL" id="MBB4837309.1"/>
    </source>
</evidence>
<reference evidence="1 2" key="1">
    <citation type="submission" date="2020-08" db="EMBL/GenBank/DDBJ databases">
        <title>Functional genomics of gut bacteria from endangered species of beetles.</title>
        <authorList>
            <person name="Carlos-Shanley C."/>
        </authorList>
    </citation>
    <scope>NUCLEOTIDE SEQUENCE [LARGE SCALE GENOMIC DNA]</scope>
    <source>
        <strain evidence="1 2">S00224</strain>
    </source>
</reference>
<dbReference type="EMBL" id="JACHLN010000001">
    <property type="protein sequence ID" value="MBB4837309.1"/>
    <property type="molecule type" value="Genomic_DNA"/>
</dbReference>
<dbReference type="AlphaFoldDB" id="A0A7W7JXZ0"/>